<accession>A0A418NDG2</accession>
<evidence type="ECO:0000256" key="1">
    <source>
        <dbReference type="SAM" id="MobiDB-lite"/>
    </source>
</evidence>
<proteinExistence type="predicted"/>
<organism evidence="2 3">
    <name type="scientific">Pelagerythrobacter aerophilus</name>
    <dbReference type="NCBI Taxonomy" id="2306995"/>
    <lineage>
        <taxon>Bacteria</taxon>
        <taxon>Pseudomonadati</taxon>
        <taxon>Pseudomonadota</taxon>
        <taxon>Alphaproteobacteria</taxon>
        <taxon>Sphingomonadales</taxon>
        <taxon>Erythrobacteraceae</taxon>
        <taxon>Pelagerythrobacter</taxon>
    </lineage>
</organism>
<keyword evidence="3" id="KW-1185">Reference proteome</keyword>
<gene>
    <name evidence="2" type="ORF">D2V04_16320</name>
</gene>
<reference evidence="2 3" key="1">
    <citation type="submission" date="2018-08" db="EMBL/GenBank/DDBJ databases">
        <title>Altererythrobacter sp.Ery1 and Ery12, the genome sequencing of novel strains in genus Alterythrobacter.</title>
        <authorList>
            <person name="Cheng H."/>
            <person name="Wu Y.-H."/>
            <person name="Fang C."/>
            <person name="Xu X.-W."/>
        </authorList>
    </citation>
    <scope>NUCLEOTIDE SEQUENCE [LARGE SCALE GENOMIC DNA]</scope>
    <source>
        <strain evidence="2 3">Ery1</strain>
    </source>
</reference>
<dbReference type="EMBL" id="QXFK01000019">
    <property type="protein sequence ID" value="RIV75831.1"/>
    <property type="molecule type" value="Genomic_DNA"/>
</dbReference>
<comment type="caution">
    <text evidence="2">The sequence shown here is derived from an EMBL/GenBank/DDBJ whole genome shotgun (WGS) entry which is preliminary data.</text>
</comment>
<sequence>MRPMADYEPPAAGSPSAGGQASSAAAPARELVHNPTIRLHGTVDDAMLDTFLDGVARAEGGQGPVAVEVCTLGGDAEVGRRMVLEVGLARERLPGRRLIFIGKTIVYSAGVTIMSAFPHEDRFVTSDGVFLIHCRQLEKTVELSGPMRGSMPLVESLCRQLKLGCEMEIQGFRRLIAGSEIEMEEVLDKGLHNWYLTAEDALERRLIAGIIDCD</sequence>
<evidence type="ECO:0000313" key="3">
    <source>
        <dbReference type="Proteomes" id="UP000285092"/>
    </source>
</evidence>
<name>A0A418NDG2_9SPHN</name>
<feature type="region of interest" description="Disordered" evidence="1">
    <location>
        <begin position="1"/>
        <end position="27"/>
    </location>
</feature>
<dbReference type="SUPFAM" id="SSF52096">
    <property type="entry name" value="ClpP/crotonase"/>
    <property type="match status" value="1"/>
</dbReference>
<dbReference type="Gene3D" id="3.90.226.10">
    <property type="entry name" value="2-enoyl-CoA Hydratase, Chain A, domain 1"/>
    <property type="match status" value="1"/>
</dbReference>
<feature type="compositionally biased region" description="Low complexity" evidence="1">
    <location>
        <begin position="9"/>
        <end position="27"/>
    </location>
</feature>
<dbReference type="AlphaFoldDB" id="A0A418NDG2"/>
<dbReference type="Proteomes" id="UP000285092">
    <property type="component" value="Unassembled WGS sequence"/>
</dbReference>
<protein>
    <submittedName>
        <fullName evidence="2">Peptidase S14</fullName>
    </submittedName>
</protein>
<dbReference type="InterPro" id="IPR029045">
    <property type="entry name" value="ClpP/crotonase-like_dom_sf"/>
</dbReference>
<evidence type="ECO:0000313" key="2">
    <source>
        <dbReference type="EMBL" id="RIV75831.1"/>
    </source>
</evidence>